<evidence type="ECO:0000313" key="3">
    <source>
        <dbReference type="Proteomes" id="UP000000529"/>
    </source>
</evidence>
<evidence type="ECO:0000256" key="1">
    <source>
        <dbReference type="SAM" id="MobiDB-lite"/>
    </source>
</evidence>
<dbReference type="Proteomes" id="UP000000529">
    <property type="component" value="Chromosome"/>
</dbReference>
<reference evidence="2 3" key="1">
    <citation type="journal article" date="2004" name="Science">
        <title>Illuminating the evolutionary history of chlamydiae.</title>
        <authorList>
            <person name="Horn M."/>
            <person name="Collingro A."/>
            <person name="Schmitz-Esser S."/>
            <person name="Beier C.L."/>
            <person name="Purkhold U."/>
            <person name="Fartmann B."/>
            <person name="Brandt P."/>
            <person name="Nyakatura G.J."/>
            <person name="Droege M."/>
            <person name="Frishman D."/>
            <person name="Rattei T."/>
            <person name="Mewes H."/>
            <person name="Wagner M."/>
        </authorList>
    </citation>
    <scope>NUCLEOTIDE SEQUENCE [LARGE SCALE GENOMIC DNA]</scope>
    <source>
        <strain evidence="2 3">UWE25</strain>
    </source>
</reference>
<dbReference type="AlphaFoldDB" id="Q6MCY4"/>
<keyword evidence="3" id="KW-1185">Reference proteome</keyword>
<name>Q6MCY4_PARUW</name>
<proteinExistence type="predicted"/>
<sequence>MTTNKEHENKNNEIFQKNLLMPENEQIEKTKKNQLEKPFLPFDKMIYQEKKENENDIHEYEMDADQELNLGESGPRLKRRSLRDERGVGHEP</sequence>
<accession>Q6MCY4</accession>
<gene>
    <name evidence="2" type="ORF">PC_RS04050</name>
</gene>
<evidence type="ECO:0000313" key="2">
    <source>
        <dbReference type="EMBL" id="CAF23565.1"/>
    </source>
</evidence>
<dbReference type="HOGENOM" id="CLU_2410602_0_0_0"/>
<feature type="region of interest" description="Disordered" evidence="1">
    <location>
        <begin position="62"/>
        <end position="92"/>
    </location>
</feature>
<dbReference type="KEGG" id="pcu:PC_RS04050"/>
<dbReference type="RefSeq" id="WP_011175391.1">
    <property type="nucleotide sequence ID" value="NC_005861.2"/>
</dbReference>
<protein>
    <submittedName>
        <fullName evidence="2">Uncharacterized protein</fullName>
    </submittedName>
</protein>
<organism evidence="2 3">
    <name type="scientific">Protochlamydia amoebophila (strain UWE25)</name>
    <dbReference type="NCBI Taxonomy" id="264201"/>
    <lineage>
        <taxon>Bacteria</taxon>
        <taxon>Pseudomonadati</taxon>
        <taxon>Chlamydiota</taxon>
        <taxon>Chlamydiia</taxon>
        <taxon>Parachlamydiales</taxon>
        <taxon>Parachlamydiaceae</taxon>
        <taxon>Candidatus Protochlamydia</taxon>
    </lineage>
</organism>
<dbReference type="EMBL" id="BX908798">
    <property type="protein sequence ID" value="CAF23565.1"/>
    <property type="molecule type" value="Genomic_DNA"/>
</dbReference>
<feature type="compositionally biased region" description="Basic and acidic residues" evidence="1">
    <location>
        <begin position="82"/>
        <end position="92"/>
    </location>
</feature>